<dbReference type="EMBL" id="SAYG01000006">
    <property type="protein sequence ID" value="TXJ45815.1"/>
    <property type="molecule type" value="Genomic_DNA"/>
</dbReference>
<name>A0A5C8F6B0_9SPIR</name>
<dbReference type="Proteomes" id="UP000324574">
    <property type="component" value="Unassembled WGS sequence"/>
</dbReference>
<sequence length="244" mass="29407">MDEKELKELFNNENVKKENHKLLELYEKNWDIVLKVREAATNNEELVFHSSCIPPNYKEMQHKILVVGKKTNGWEFEEKAKESMLLTLKFLYSNQHNDKLSFTFPYKFCKSINNYNYQNIIKKTYFAWISLNKFSYGKYDKTELNEEAQYIVDNKFNILEKEIEIINPDIVLFLTGDYDRYIEKQLDGVKFHELENSECYIARVEHKVLDKRISFRTYQPDYFRFLKKGMYDKCIQELVKECGL</sequence>
<evidence type="ECO:0008006" key="3">
    <source>
        <dbReference type="Google" id="ProtNLM"/>
    </source>
</evidence>
<gene>
    <name evidence="1" type="ORF">EPJ70_05405</name>
</gene>
<reference evidence="1 2" key="1">
    <citation type="journal article" date="1992" name="Lakartidningen">
        <title>[Penicillin V and not amoxicillin is the first choice preparation in acute otitis].</title>
        <authorList>
            <person name="Kamme C."/>
            <person name="Lundgren K."/>
            <person name="Prellner K."/>
        </authorList>
    </citation>
    <scope>NUCLEOTIDE SEQUENCE [LARGE SCALE GENOMIC DNA]</scope>
    <source>
        <strain evidence="1 2">PC3714II</strain>
    </source>
</reference>
<evidence type="ECO:0000313" key="1">
    <source>
        <dbReference type="EMBL" id="TXJ45815.1"/>
    </source>
</evidence>
<comment type="caution">
    <text evidence="1">The sequence shown here is derived from an EMBL/GenBank/DDBJ whole genome shotgun (WGS) entry which is preliminary data.</text>
</comment>
<dbReference type="RefSeq" id="WP_147526410.1">
    <property type="nucleotide sequence ID" value="NZ_SAYG01000006.1"/>
</dbReference>
<accession>A0A5C8F6B0</accession>
<organism evidence="1 2">
    <name type="scientific">Brachyspira aalborgi</name>
    <dbReference type="NCBI Taxonomy" id="29522"/>
    <lineage>
        <taxon>Bacteria</taxon>
        <taxon>Pseudomonadati</taxon>
        <taxon>Spirochaetota</taxon>
        <taxon>Spirochaetia</taxon>
        <taxon>Brachyspirales</taxon>
        <taxon>Brachyspiraceae</taxon>
        <taxon>Brachyspira</taxon>
    </lineage>
</organism>
<protein>
    <recommendedName>
        <fullName evidence="3">Uracil-DNA glycosylase</fullName>
    </recommendedName>
</protein>
<dbReference type="AlphaFoldDB" id="A0A5C8F6B0"/>
<evidence type="ECO:0000313" key="2">
    <source>
        <dbReference type="Proteomes" id="UP000324574"/>
    </source>
</evidence>
<proteinExistence type="predicted"/>